<sequence>MKSLKNRLKKQESTTTAVERGELDKLTSALSKKGVVPTKLDLEGRSAFHLAASRGQLGCLSAILGHGVDVMATDGNGKNALHLAARNGHSACVEKLLQSPELLALVKRALDRSSKAKHMARMRARKLSLDRNPEVADRAKATQKPPVEEPQKQEDSSTQPATKGKDRNTLVKQPISLDSAQVLVPSPTRSITRPLSQGGVAGDGETELLRRELAWVEREVSRLQGVLQRKERELEEAQSSREEAQREADRQVRDLEDALGEVQRRMLESEQKVKQLQVSVEAMQKVRAPNPPRPRSHEQDEECDRTLHLEREARAALEEQNAGLQRQLEEATAQARQMEEELRERMQELSHTLQTQHVPLQSHCEAIGALQSTVERLGSERAESERRRGLAEEEAERMQVENCSLSERIRQLEAELQCHRECELGAAATKQAGLEAESRATQMEEEVREAKMELRGLKEVLERDYISLGEHQEVQGRLNSAAREAQEEVGRLSLELEAQKRELDLLQEAMCARFVPMATVEEKEACLEAARRELLEVQQVHGQQIKQLEQLYQGVTAQRDELQQRSSQREEQIQELQLCLKEALKQEHEREARSRGDGAALLAQKEQLEKEVLHLQEALKEEQESGAQKAEDVASLRSELQRATEALGILQSRAEAQEAELAAEKERLEEEAQGLKESLAGLSQRCQEAQREVQSAQESEECAREEVRALRSRSESVHREVLELKERYGQLKQALNGLSQLACADSAPTGSAPSKWSCSHPENLQDQVIRLQQQLEDELHQSAASDELHQSAASSRRQGRGGSPALRNSHLRSQTHSAVRRPRSVLRQAQLSSVILPFSPLSYYTKRCNFSVK</sequence>
<dbReference type="InterPro" id="IPR036770">
    <property type="entry name" value="Ankyrin_rpt-contain_sf"/>
</dbReference>
<keyword evidence="2 4" id="KW-0175">Coiled coil</keyword>
<dbReference type="Pfam" id="PF12796">
    <property type="entry name" value="Ank_2"/>
    <property type="match status" value="1"/>
</dbReference>
<dbReference type="PANTHER" id="PTHR24129:SF1">
    <property type="entry name" value="UVEAL AUTOANTIGEN WITH COILED-COIL DOMAINS AND ANKYRIN REPEATS"/>
    <property type="match status" value="1"/>
</dbReference>
<dbReference type="GO" id="GO:0003779">
    <property type="term" value="F:actin binding"/>
    <property type="evidence" value="ECO:0007669"/>
    <property type="project" value="InterPro"/>
</dbReference>
<protein>
    <recommendedName>
        <fullName evidence="8">Ankyrin repeat domain-containing protein 24</fullName>
    </recommendedName>
</protein>
<feature type="region of interest" description="Disordered" evidence="5">
    <location>
        <begin position="779"/>
        <end position="823"/>
    </location>
</feature>
<dbReference type="PROSITE" id="PS50088">
    <property type="entry name" value="ANK_REPEAT"/>
    <property type="match status" value="2"/>
</dbReference>
<evidence type="ECO:0000256" key="4">
    <source>
        <dbReference type="SAM" id="Coils"/>
    </source>
</evidence>
<dbReference type="Gene3D" id="1.25.40.20">
    <property type="entry name" value="Ankyrin repeat-containing domain"/>
    <property type="match status" value="1"/>
</dbReference>
<feature type="compositionally biased region" description="Basic and acidic residues" evidence="5">
    <location>
        <begin position="127"/>
        <end position="155"/>
    </location>
</feature>
<accession>A0A8T2MUL3</accession>
<feature type="repeat" description="ANK" evidence="3">
    <location>
        <begin position="43"/>
        <end position="75"/>
    </location>
</feature>
<evidence type="ECO:0000256" key="1">
    <source>
        <dbReference type="ARBA" id="ARBA00022737"/>
    </source>
</evidence>
<keyword evidence="1" id="KW-0677">Repeat</keyword>
<evidence type="ECO:0000256" key="2">
    <source>
        <dbReference type="ARBA" id="ARBA00023054"/>
    </source>
</evidence>
<feature type="region of interest" description="Disordered" evidence="5">
    <location>
        <begin position="228"/>
        <end position="251"/>
    </location>
</feature>
<evidence type="ECO:0000313" key="7">
    <source>
        <dbReference type="Proteomes" id="UP000824540"/>
    </source>
</evidence>
<comment type="caution">
    <text evidence="6">The sequence shown here is derived from an EMBL/GenBank/DDBJ whole genome shotgun (WGS) entry which is preliminary data.</text>
</comment>
<dbReference type="SUPFAM" id="SSF48403">
    <property type="entry name" value="Ankyrin repeat"/>
    <property type="match status" value="1"/>
</dbReference>
<evidence type="ECO:0000313" key="6">
    <source>
        <dbReference type="EMBL" id="KAG9331734.1"/>
    </source>
</evidence>
<feature type="compositionally biased region" description="Basic residues" evidence="5">
    <location>
        <begin position="115"/>
        <end position="126"/>
    </location>
</feature>
<dbReference type="InterPro" id="IPR002110">
    <property type="entry name" value="Ankyrin_rpt"/>
</dbReference>
<evidence type="ECO:0000256" key="3">
    <source>
        <dbReference type="PROSITE-ProRule" id="PRU00023"/>
    </source>
</evidence>
<keyword evidence="7" id="KW-1185">Reference proteome</keyword>
<dbReference type="PROSITE" id="PS50297">
    <property type="entry name" value="ANK_REP_REGION"/>
    <property type="match status" value="2"/>
</dbReference>
<evidence type="ECO:0008006" key="8">
    <source>
        <dbReference type="Google" id="ProtNLM"/>
    </source>
</evidence>
<reference evidence="6" key="1">
    <citation type="thesis" date="2021" institute="BYU ScholarsArchive" country="Provo, UT, USA">
        <title>Applications of and Algorithms for Genome Assembly and Genomic Analyses with an Emphasis on Marine Teleosts.</title>
        <authorList>
            <person name="Pickett B.D."/>
        </authorList>
    </citation>
    <scope>NUCLEOTIDE SEQUENCE</scope>
    <source>
        <strain evidence="6">HI-2016</strain>
    </source>
</reference>
<name>A0A8T2MUL3_9TELE</name>
<dbReference type="SMART" id="SM00248">
    <property type="entry name" value="ANK"/>
    <property type="match status" value="2"/>
</dbReference>
<proteinExistence type="predicted"/>
<organism evidence="6 7">
    <name type="scientific">Albula glossodonta</name>
    <name type="common">roundjaw bonefish</name>
    <dbReference type="NCBI Taxonomy" id="121402"/>
    <lineage>
        <taxon>Eukaryota</taxon>
        <taxon>Metazoa</taxon>
        <taxon>Chordata</taxon>
        <taxon>Craniata</taxon>
        <taxon>Vertebrata</taxon>
        <taxon>Euteleostomi</taxon>
        <taxon>Actinopterygii</taxon>
        <taxon>Neopterygii</taxon>
        <taxon>Teleostei</taxon>
        <taxon>Albuliformes</taxon>
        <taxon>Albulidae</taxon>
        <taxon>Albula</taxon>
    </lineage>
</organism>
<feature type="region of interest" description="Disordered" evidence="5">
    <location>
        <begin position="284"/>
        <end position="304"/>
    </location>
</feature>
<dbReference type="InterPro" id="IPR042420">
    <property type="entry name" value="RAI14/UACA"/>
</dbReference>
<dbReference type="PANTHER" id="PTHR24129">
    <property type="entry name" value="ANKYCORBIN"/>
    <property type="match status" value="1"/>
</dbReference>
<feature type="region of interest" description="Disordered" evidence="5">
    <location>
        <begin position="115"/>
        <end position="178"/>
    </location>
</feature>
<dbReference type="Proteomes" id="UP000824540">
    <property type="component" value="Unassembled WGS sequence"/>
</dbReference>
<dbReference type="OrthoDB" id="341259at2759"/>
<feature type="repeat" description="ANK" evidence="3">
    <location>
        <begin position="76"/>
        <end position="98"/>
    </location>
</feature>
<keyword evidence="3" id="KW-0040">ANK repeat</keyword>
<feature type="coiled-coil region" evidence="4">
    <location>
        <begin position="433"/>
        <end position="741"/>
    </location>
</feature>
<dbReference type="EMBL" id="JAFBMS010000300">
    <property type="protein sequence ID" value="KAG9331734.1"/>
    <property type="molecule type" value="Genomic_DNA"/>
</dbReference>
<evidence type="ECO:0000256" key="5">
    <source>
        <dbReference type="SAM" id="MobiDB-lite"/>
    </source>
</evidence>
<dbReference type="AlphaFoldDB" id="A0A8T2MUL3"/>
<gene>
    <name evidence="6" type="ORF">JZ751_017299</name>
</gene>